<feature type="compositionally biased region" description="Polar residues" evidence="10">
    <location>
        <begin position="316"/>
        <end position="326"/>
    </location>
</feature>
<dbReference type="Proteomes" id="UP001558713">
    <property type="component" value="Unassembled WGS sequence"/>
</dbReference>
<dbReference type="CDD" id="cd12380">
    <property type="entry name" value="RRM3_I_PABPs"/>
    <property type="match status" value="1"/>
</dbReference>
<dbReference type="SMART" id="SM00361">
    <property type="entry name" value="RRM_1"/>
    <property type="match status" value="2"/>
</dbReference>
<dbReference type="AlphaFoldDB" id="A0ABD1BR53"/>
<feature type="domain" description="RRM" evidence="11">
    <location>
        <begin position="217"/>
        <end position="294"/>
    </location>
</feature>
<dbReference type="InterPro" id="IPR035979">
    <property type="entry name" value="RBD_domain_sf"/>
</dbReference>
<reference evidence="12 13" key="1">
    <citation type="submission" date="2024-04" db="EMBL/GenBank/DDBJ databases">
        <title>Genome assembly C_amara_ONT_v2.</title>
        <authorList>
            <person name="Yant L."/>
            <person name="Moore C."/>
            <person name="Slenker M."/>
        </authorList>
    </citation>
    <scope>NUCLEOTIDE SEQUENCE [LARGE SCALE GENOMIC DNA]</scope>
    <source>
        <tissue evidence="12">Leaf</tissue>
    </source>
</reference>
<evidence type="ECO:0000256" key="8">
    <source>
        <dbReference type="ARBA" id="ARBA00054110"/>
    </source>
</evidence>
<evidence type="ECO:0000259" key="11">
    <source>
        <dbReference type="PROSITE" id="PS50102"/>
    </source>
</evidence>
<comment type="similarity">
    <text evidence="3">Belongs to the polyadenylate-binding protein type-1 family.</text>
</comment>
<keyword evidence="4" id="KW-0963">Cytoplasm</keyword>
<proteinExistence type="inferred from homology"/>
<name>A0ABD1BR53_CARAN</name>
<organism evidence="12 13">
    <name type="scientific">Cardamine amara subsp. amara</name>
    <dbReference type="NCBI Taxonomy" id="228776"/>
    <lineage>
        <taxon>Eukaryota</taxon>
        <taxon>Viridiplantae</taxon>
        <taxon>Streptophyta</taxon>
        <taxon>Embryophyta</taxon>
        <taxon>Tracheophyta</taxon>
        <taxon>Spermatophyta</taxon>
        <taxon>Magnoliopsida</taxon>
        <taxon>eudicotyledons</taxon>
        <taxon>Gunneridae</taxon>
        <taxon>Pentapetalae</taxon>
        <taxon>rosids</taxon>
        <taxon>malvids</taxon>
        <taxon>Brassicales</taxon>
        <taxon>Brassicaceae</taxon>
        <taxon>Cardamineae</taxon>
        <taxon>Cardamine</taxon>
    </lineage>
</organism>
<evidence type="ECO:0000256" key="2">
    <source>
        <dbReference type="ARBA" id="ARBA00004496"/>
    </source>
</evidence>
<evidence type="ECO:0000256" key="5">
    <source>
        <dbReference type="ARBA" id="ARBA00022737"/>
    </source>
</evidence>
<keyword evidence="6 9" id="KW-0694">RNA-binding</keyword>
<protein>
    <submittedName>
        <fullName evidence="12">Polyadenylate-binding protein 1</fullName>
    </submittedName>
</protein>
<evidence type="ECO:0000256" key="7">
    <source>
        <dbReference type="ARBA" id="ARBA00023242"/>
    </source>
</evidence>
<dbReference type="FunFam" id="3.30.70.330:FF:000651">
    <property type="entry name" value="Poly(A) binding protein cytoplasmic 1 like"/>
    <property type="match status" value="2"/>
</dbReference>
<feature type="domain" description="RRM" evidence="11">
    <location>
        <begin position="113"/>
        <end position="190"/>
    </location>
</feature>
<comment type="subcellular location">
    <subcellularLocation>
        <location evidence="2">Cytoplasm</location>
    </subcellularLocation>
    <subcellularLocation>
        <location evidence="1">Nucleus</location>
    </subcellularLocation>
</comment>
<accession>A0ABD1BR53</accession>
<dbReference type="PANTHER" id="PTHR24012">
    <property type="entry name" value="RNA BINDING PROTEIN"/>
    <property type="match status" value="1"/>
</dbReference>
<dbReference type="Pfam" id="PF00076">
    <property type="entry name" value="RRM_1"/>
    <property type="match status" value="3"/>
</dbReference>
<keyword evidence="13" id="KW-1185">Reference proteome</keyword>
<feature type="compositionally biased region" description="Low complexity" evidence="10">
    <location>
        <begin position="305"/>
        <end position="315"/>
    </location>
</feature>
<dbReference type="PROSITE" id="PS50102">
    <property type="entry name" value="RRM"/>
    <property type="match status" value="3"/>
</dbReference>
<evidence type="ECO:0000256" key="9">
    <source>
        <dbReference type="PROSITE-ProRule" id="PRU00176"/>
    </source>
</evidence>
<evidence type="ECO:0000256" key="4">
    <source>
        <dbReference type="ARBA" id="ARBA00022490"/>
    </source>
</evidence>
<feature type="domain" description="RRM" evidence="11">
    <location>
        <begin position="31"/>
        <end position="97"/>
    </location>
</feature>
<feature type="region of interest" description="Disordered" evidence="10">
    <location>
        <begin position="305"/>
        <end position="333"/>
    </location>
</feature>
<dbReference type="InterPro" id="IPR012677">
    <property type="entry name" value="Nucleotide-bd_a/b_plait_sf"/>
</dbReference>
<evidence type="ECO:0000256" key="10">
    <source>
        <dbReference type="SAM" id="MobiDB-lite"/>
    </source>
</evidence>
<dbReference type="EMBL" id="JBANAX010000173">
    <property type="protein sequence ID" value="KAL1219671.1"/>
    <property type="molecule type" value="Genomic_DNA"/>
</dbReference>
<dbReference type="GO" id="GO:0005737">
    <property type="term" value="C:cytoplasm"/>
    <property type="evidence" value="ECO:0007669"/>
    <property type="project" value="UniProtKB-SubCell"/>
</dbReference>
<evidence type="ECO:0000256" key="1">
    <source>
        <dbReference type="ARBA" id="ARBA00004123"/>
    </source>
</evidence>
<comment type="caution">
    <text evidence="12">The sequence shown here is derived from an EMBL/GenBank/DDBJ whole genome shotgun (WGS) entry which is preliminary data.</text>
</comment>
<dbReference type="GO" id="GO:0003723">
    <property type="term" value="F:RNA binding"/>
    <property type="evidence" value="ECO:0007669"/>
    <property type="project" value="UniProtKB-UniRule"/>
</dbReference>
<evidence type="ECO:0000256" key="3">
    <source>
        <dbReference type="ARBA" id="ARBA00008557"/>
    </source>
</evidence>
<dbReference type="SUPFAM" id="SSF54928">
    <property type="entry name" value="RNA-binding domain, RBD"/>
    <property type="match status" value="2"/>
</dbReference>
<evidence type="ECO:0000313" key="12">
    <source>
        <dbReference type="EMBL" id="KAL1219671.1"/>
    </source>
</evidence>
<evidence type="ECO:0000313" key="13">
    <source>
        <dbReference type="Proteomes" id="UP001558713"/>
    </source>
</evidence>
<dbReference type="GO" id="GO:0005634">
    <property type="term" value="C:nucleus"/>
    <property type="evidence" value="ECO:0007669"/>
    <property type="project" value="UniProtKB-SubCell"/>
</dbReference>
<comment type="function">
    <text evidence="8">Binds the poly(A) tail of mRNA. Appears to be an important mediator of the multiple roles of the poly(A) tail in mRNA biogenesis, stability and translation.</text>
</comment>
<dbReference type="InterPro" id="IPR000504">
    <property type="entry name" value="RRM_dom"/>
</dbReference>
<dbReference type="SMART" id="SM00360">
    <property type="entry name" value="RRM"/>
    <property type="match status" value="3"/>
</dbReference>
<sequence length="410" mass="45864">MEELNFNKLKGKPMRVMFSERDPSKRRSGRGNVFVKNLHESIDDKQLADMFSSFGKVLSSKVVCDASGVSKGYGFVQFYSELSVDIACNGRNQHIQVCPFVSHRQWDESPVFTNVYVKNLAETATDADLKRIFGEFGEINSAVVMRDGKGKSRKFGFVNFEKAEAAVTAIEKMNGTIVDEKELYVGRAQRKKTRLEDLMANFKLEKTRRDVRTRKGLNLYVKNLEGSVNNKVLEELFSEFGTITSCKVMVHSNNVSKGVGFVEFSTSEEASQAMLKMNGKMVEGKQIYVSLAQCKEDRLNLQSQSNNMSQNVVSSTPTPSLHQHPSLSRAAAPASMLPPQPPFGGYSFQPHLMFGTRFPNGCPAMPMPNFMVPQSFPPPLYPPAPPVNLHCGLMPLPPVQPQLWNPHRRI</sequence>
<dbReference type="InterPro" id="IPR003954">
    <property type="entry name" value="RRM_euk-type"/>
</dbReference>
<dbReference type="Gene3D" id="3.30.70.330">
    <property type="match status" value="3"/>
</dbReference>
<evidence type="ECO:0000256" key="6">
    <source>
        <dbReference type="ARBA" id="ARBA00022884"/>
    </source>
</evidence>
<keyword evidence="5" id="KW-0677">Repeat</keyword>
<gene>
    <name evidence="12" type="ORF">V5N11_032319</name>
</gene>
<keyword evidence="7" id="KW-0539">Nucleus</keyword>